<dbReference type="SUPFAM" id="SSF54928">
    <property type="entry name" value="RNA-binding domain, RBD"/>
    <property type="match status" value="1"/>
</dbReference>
<proteinExistence type="predicted"/>
<feature type="domain" description="RRM" evidence="4">
    <location>
        <begin position="5"/>
        <end position="104"/>
    </location>
</feature>
<dbReference type="Pfam" id="PF00076">
    <property type="entry name" value="RRM_1"/>
    <property type="match status" value="2"/>
</dbReference>
<dbReference type="GO" id="GO:1990904">
    <property type="term" value="C:ribonucleoprotein complex"/>
    <property type="evidence" value="ECO:0007669"/>
    <property type="project" value="UniProtKB-KW"/>
</dbReference>
<sequence>MSAANKLFVGNLSWNTTSELLKEAFAQFGNVVDVCASFISSLANPPTDHFSPPQAVHMSDRETGRYRGFGFVTLSSDAEAQAAIAGLNEQELHGRRIRVNVAQAKSERSNSGGYGGNNGGGFESGGW</sequence>
<feature type="region of interest" description="Disordered" evidence="3">
    <location>
        <begin position="103"/>
        <end position="127"/>
    </location>
</feature>
<dbReference type="PROSITE" id="PS50102">
    <property type="entry name" value="RRM"/>
    <property type="match status" value="1"/>
</dbReference>
<dbReference type="Proteomes" id="UP000613580">
    <property type="component" value="Unassembled WGS sequence"/>
</dbReference>
<keyword evidence="6" id="KW-1185">Reference proteome</keyword>
<keyword evidence="5" id="KW-0687">Ribonucleoprotein</keyword>
<evidence type="ECO:0000313" key="5">
    <source>
        <dbReference type="EMBL" id="KAF7300678.1"/>
    </source>
</evidence>
<dbReference type="EMBL" id="JACAZE010000013">
    <property type="protein sequence ID" value="KAF7300678.1"/>
    <property type="molecule type" value="Genomic_DNA"/>
</dbReference>
<dbReference type="InterPro" id="IPR000504">
    <property type="entry name" value="RRM_dom"/>
</dbReference>
<reference evidence="5" key="1">
    <citation type="submission" date="2020-05" db="EMBL/GenBank/DDBJ databases">
        <title>Mycena genomes resolve the evolution of fungal bioluminescence.</title>
        <authorList>
            <person name="Tsai I.J."/>
        </authorList>
    </citation>
    <scope>NUCLEOTIDE SEQUENCE</scope>
    <source>
        <strain evidence="5">110903Hualien_Pintung</strain>
    </source>
</reference>
<dbReference type="InterPro" id="IPR052462">
    <property type="entry name" value="SLIRP/GR-RBP-like"/>
</dbReference>
<name>A0A8H6W3T3_MYCCL</name>
<evidence type="ECO:0000256" key="3">
    <source>
        <dbReference type="SAM" id="MobiDB-lite"/>
    </source>
</evidence>
<protein>
    <submittedName>
        <fullName evidence="5">Heterogeneous nuclear ribonucleoprotein</fullName>
    </submittedName>
</protein>
<dbReference type="InterPro" id="IPR035979">
    <property type="entry name" value="RBD_domain_sf"/>
</dbReference>
<dbReference type="AlphaFoldDB" id="A0A8H6W3T3"/>
<accession>A0A8H6W3T3</accession>
<comment type="caution">
    <text evidence="5">The sequence shown here is derived from an EMBL/GenBank/DDBJ whole genome shotgun (WGS) entry which is preliminary data.</text>
</comment>
<dbReference type="SMART" id="SM00360">
    <property type="entry name" value="RRM"/>
    <property type="match status" value="1"/>
</dbReference>
<evidence type="ECO:0000259" key="4">
    <source>
        <dbReference type="PROSITE" id="PS50102"/>
    </source>
</evidence>
<keyword evidence="1 2" id="KW-0694">RNA-binding</keyword>
<dbReference type="Gene3D" id="3.30.70.330">
    <property type="match status" value="1"/>
</dbReference>
<dbReference type="OrthoDB" id="439808at2759"/>
<gene>
    <name evidence="5" type="ORF">HMN09_00953400</name>
</gene>
<evidence type="ECO:0000256" key="1">
    <source>
        <dbReference type="ARBA" id="ARBA00022884"/>
    </source>
</evidence>
<dbReference type="GO" id="GO:0003723">
    <property type="term" value="F:RNA binding"/>
    <property type="evidence" value="ECO:0007669"/>
    <property type="project" value="UniProtKB-UniRule"/>
</dbReference>
<dbReference type="PANTHER" id="PTHR48027">
    <property type="entry name" value="HETEROGENEOUS NUCLEAR RIBONUCLEOPROTEIN 87F-RELATED"/>
    <property type="match status" value="1"/>
</dbReference>
<evidence type="ECO:0000313" key="6">
    <source>
        <dbReference type="Proteomes" id="UP000613580"/>
    </source>
</evidence>
<feature type="compositionally biased region" description="Gly residues" evidence="3">
    <location>
        <begin position="112"/>
        <end position="127"/>
    </location>
</feature>
<organism evidence="5 6">
    <name type="scientific">Mycena chlorophos</name>
    <name type="common">Agaric fungus</name>
    <name type="synonym">Agaricus chlorophos</name>
    <dbReference type="NCBI Taxonomy" id="658473"/>
    <lineage>
        <taxon>Eukaryota</taxon>
        <taxon>Fungi</taxon>
        <taxon>Dikarya</taxon>
        <taxon>Basidiomycota</taxon>
        <taxon>Agaricomycotina</taxon>
        <taxon>Agaricomycetes</taxon>
        <taxon>Agaricomycetidae</taxon>
        <taxon>Agaricales</taxon>
        <taxon>Marasmiineae</taxon>
        <taxon>Mycenaceae</taxon>
        <taxon>Mycena</taxon>
    </lineage>
</organism>
<dbReference type="InterPro" id="IPR012677">
    <property type="entry name" value="Nucleotide-bd_a/b_plait_sf"/>
</dbReference>
<evidence type="ECO:0000256" key="2">
    <source>
        <dbReference type="PROSITE-ProRule" id="PRU00176"/>
    </source>
</evidence>